<proteinExistence type="predicted"/>
<keyword evidence="4" id="KW-1185">Reference proteome</keyword>
<feature type="transmembrane region" description="Helical" evidence="2">
    <location>
        <begin position="307"/>
        <end position="331"/>
    </location>
</feature>
<keyword evidence="2" id="KW-0472">Membrane</keyword>
<organism evidence="3 4">
    <name type="scientific">Diaporthe ampelina</name>
    <dbReference type="NCBI Taxonomy" id="1214573"/>
    <lineage>
        <taxon>Eukaryota</taxon>
        <taxon>Fungi</taxon>
        <taxon>Dikarya</taxon>
        <taxon>Ascomycota</taxon>
        <taxon>Pezizomycotina</taxon>
        <taxon>Sordariomycetes</taxon>
        <taxon>Sordariomycetidae</taxon>
        <taxon>Diaporthales</taxon>
        <taxon>Diaporthaceae</taxon>
        <taxon>Diaporthe</taxon>
    </lineage>
</organism>
<feature type="compositionally biased region" description="Basic and acidic residues" evidence="1">
    <location>
        <begin position="16"/>
        <end position="32"/>
    </location>
</feature>
<feature type="region of interest" description="Disordered" evidence="1">
    <location>
        <begin position="348"/>
        <end position="387"/>
    </location>
</feature>
<feature type="compositionally biased region" description="Basic and acidic residues" evidence="1">
    <location>
        <begin position="113"/>
        <end position="122"/>
    </location>
</feature>
<accession>A0A0G2FIB1</accession>
<keyword evidence="2" id="KW-0812">Transmembrane</keyword>
<reference evidence="3 4" key="1">
    <citation type="submission" date="2015-05" db="EMBL/GenBank/DDBJ databases">
        <title>Distinctive expansion of gene families associated with plant cell wall degradation and secondary metabolism in the genomes of grapevine trunk pathogens.</title>
        <authorList>
            <person name="Lawrence D.P."/>
            <person name="Travadon R."/>
            <person name="Rolshausen P.E."/>
            <person name="Baumgartner K."/>
        </authorList>
    </citation>
    <scope>NUCLEOTIDE SEQUENCE [LARGE SCALE GENOMIC DNA]</scope>
    <source>
        <strain evidence="3">DA912</strain>
    </source>
</reference>
<evidence type="ECO:0000256" key="1">
    <source>
        <dbReference type="SAM" id="MobiDB-lite"/>
    </source>
</evidence>
<protein>
    <submittedName>
        <fullName evidence="3">Putative ring-like domain-containing protein</fullName>
    </submittedName>
</protein>
<dbReference type="Proteomes" id="UP000034680">
    <property type="component" value="Unassembled WGS sequence"/>
</dbReference>
<evidence type="ECO:0000256" key="2">
    <source>
        <dbReference type="SAM" id="Phobius"/>
    </source>
</evidence>
<gene>
    <name evidence="3" type="ORF">UCDDA912_g05823</name>
</gene>
<dbReference type="STRING" id="1214573.A0A0G2FIB1"/>
<name>A0A0G2FIB1_9PEZI</name>
<feature type="region of interest" description="Disordered" evidence="1">
    <location>
        <begin position="13"/>
        <end position="144"/>
    </location>
</feature>
<dbReference type="AlphaFoldDB" id="A0A0G2FIB1"/>
<comment type="caution">
    <text evidence="3">The sequence shown here is derived from an EMBL/GenBank/DDBJ whole genome shotgun (WGS) entry which is preliminary data.</text>
</comment>
<evidence type="ECO:0000313" key="4">
    <source>
        <dbReference type="Proteomes" id="UP000034680"/>
    </source>
</evidence>
<sequence length="387" mass="42764">MLEYIAYRKFKKNRDRKVEERAKLQEEAEASRTRSKSPTASSLGPGPGPVLSDDEQLFFERLTSEDGFSDENGKRPPLPPRVKTPDISWDSDNDSYVPSEDLGVKGKGKGKGKPGDGSKGDGKQQPSRFSFFTRKTGKNDLQPTNLAVPLAEEEREKDDINRVLDDLNLSARNNKTFSLSKDSAEMVGKFTVVLQDLVNGVPTATNDLKKLFDDHDGTLAKNYEKLPKSMQKMVTTLPNKVTGALAPELLAVAAESQGLKNDDAPKGGIKDQAMKLLVPKNLSELVTKPSAIVGMLKAIMNFLKVRWPAFIGTNAIWSIALFLLMFVLWYCHKRGREVRLERERSTSAVEAGSRIEELSDGDSLVESRSGRASPKRIESSGASLHRK</sequence>
<reference evidence="3 4" key="2">
    <citation type="submission" date="2015-05" db="EMBL/GenBank/DDBJ databases">
        <authorList>
            <person name="Morales-Cruz A."/>
            <person name="Amrine K.C."/>
            <person name="Cantu D."/>
        </authorList>
    </citation>
    <scope>NUCLEOTIDE SEQUENCE [LARGE SCALE GENOMIC DNA]</scope>
    <source>
        <strain evidence="3">DA912</strain>
    </source>
</reference>
<dbReference type="EMBL" id="LCUC01000213">
    <property type="protein sequence ID" value="KKY34177.1"/>
    <property type="molecule type" value="Genomic_DNA"/>
</dbReference>
<evidence type="ECO:0000313" key="3">
    <source>
        <dbReference type="EMBL" id="KKY34177.1"/>
    </source>
</evidence>
<keyword evidence="2" id="KW-1133">Transmembrane helix</keyword>
<dbReference type="OrthoDB" id="5398191at2759"/>